<evidence type="ECO:0000313" key="3">
    <source>
        <dbReference type="Proteomes" id="UP000095751"/>
    </source>
</evidence>
<dbReference type="InterPro" id="IPR015424">
    <property type="entry name" value="PyrdxlP-dep_Trfase"/>
</dbReference>
<keyword evidence="3" id="KW-1185">Reference proteome</keyword>
<feature type="domain" description="Aminotransferase class I/classII large" evidence="1">
    <location>
        <begin position="94"/>
        <end position="385"/>
    </location>
</feature>
<dbReference type="AlphaFoldDB" id="A0A1E7FEP2"/>
<gene>
    <name evidence="2" type="ORF">FRACYDRAFT_186048</name>
</gene>
<dbReference type="OrthoDB" id="691673at2759"/>
<dbReference type="Gene3D" id="3.40.640.10">
    <property type="entry name" value="Type I PLP-dependent aspartate aminotransferase-like (Major domain)"/>
    <property type="match status" value="1"/>
</dbReference>
<dbReference type="GO" id="GO:0030170">
    <property type="term" value="F:pyridoxal phosphate binding"/>
    <property type="evidence" value="ECO:0007669"/>
    <property type="project" value="InterPro"/>
</dbReference>
<dbReference type="GO" id="GO:0047536">
    <property type="term" value="F:2-aminoadipate transaminase activity"/>
    <property type="evidence" value="ECO:0007669"/>
    <property type="project" value="TreeGrafter"/>
</dbReference>
<dbReference type="EMBL" id="KV784358">
    <property type="protein sequence ID" value="OEU16525.1"/>
    <property type="molecule type" value="Genomic_DNA"/>
</dbReference>
<dbReference type="Pfam" id="PF00155">
    <property type="entry name" value="Aminotran_1_2"/>
    <property type="match status" value="1"/>
</dbReference>
<protein>
    <submittedName>
        <fullName evidence="2">PLP-dependent transferase</fullName>
    </submittedName>
</protein>
<evidence type="ECO:0000313" key="2">
    <source>
        <dbReference type="EMBL" id="OEU16525.1"/>
    </source>
</evidence>
<keyword evidence="2" id="KW-0808">Transferase</keyword>
<dbReference type="InParanoid" id="A0A1E7FEP2"/>
<dbReference type="Proteomes" id="UP000095751">
    <property type="component" value="Unassembled WGS sequence"/>
</dbReference>
<organism evidence="2 3">
    <name type="scientific">Fragilariopsis cylindrus CCMP1102</name>
    <dbReference type="NCBI Taxonomy" id="635003"/>
    <lineage>
        <taxon>Eukaryota</taxon>
        <taxon>Sar</taxon>
        <taxon>Stramenopiles</taxon>
        <taxon>Ochrophyta</taxon>
        <taxon>Bacillariophyta</taxon>
        <taxon>Bacillariophyceae</taxon>
        <taxon>Bacillariophycidae</taxon>
        <taxon>Bacillariales</taxon>
        <taxon>Bacillariaceae</taxon>
        <taxon>Fragilariopsis</taxon>
    </lineage>
</organism>
<dbReference type="InterPro" id="IPR015421">
    <property type="entry name" value="PyrdxlP-dep_Trfase_major"/>
</dbReference>
<dbReference type="InterPro" id="IPR015422">
    <property type="entry name" value="PyrdxlP-dep_Trfase_small"/>
</dbReference>
<dbReference type="PANTHER" id="PTHR42858:SF1">
    <property type="entry name" value="LD15494P"/>
    <property type="match status" value="1"/>
</dbReference>
<name>A0A1E7FEP2_9STRA</name>
<dbReference type="CDD" id="cd00609">
    <property type="entry name" value="AAT_like"/>
    <property type="match status" value="1"/>
</dbReference>
<evidence type="ECO:0000259" key="1">
    <source>
        <dbReference type="Pfam" id="PF00155"/>
    </source>
</evidence>
<reference evidence="2 3" key="1">
    <citation type="submission" date="2016-09" db="EMBL/GenBank/DDBJ databases">
        <title>Extensive genetic diversity and differential bi-allelic expression allows diatom success in the polar Southern Ocean.</title>
        <authorList>
            <consortium name="DOE Joint Genome Institute"/>
            <person name="Mock T."/>
            <person name="Otillar R.P."/>
            <person name="Strauss J."/>
            <person name="Dupont C."/>
            <person name="Frickenhaus S."/>
            <person name="Maumus F."/>
            <person name="Mcmullan M."/>
            <person name="Sanges R."/>
            <person name="Schmutz J."/>
            <person name="Toseland A."/>
            <person name="Valas R."/>
            <person name="Veluchamy A."/>
            <person name="Ward B.J."/>
            <person name="Allen A."/>
            <person name="Barry K."/>
            <person name="Falciatore A."/>
            <person name="Ferrante M."/>
            <person name="Fortunato A.E."/>
            <person name="Gloeckner G."/>
            <person name="Gruber A."/>
            <person name="Hipkin R."/>
            <person name="Janech M."/>
            <person name="Kroth P."/>
            <person name="Leese F."/>
            <person name="Lindquist E."/>
            <person name="Lyon B.R."/>
            <person name="Martin J."/>
            <person name="Mayer C."/>
            <person name="Parker M."/>
            <person name="Quesneville H."/>
            <person name="Raymond J."/>
            <person name="Uhlig C."/>
            <person name="Valentin K.U."/>
            <person name="Worden A.Z."/>
            <person name="Armbrust E.V."/>
            <person name="Bowler C."/>
            <person name="Green B."/>
            <person name="Moulton V."/>
            <person name="Van Oosterhout C."/>
            <person name="Grigoriev I."/>
        </authorList>
    </citation>
    <scope>NUCLEOTIDE SEQUENCE [LARGE SCALE GENOMIC DNA]</scope>
    <source>
        <strain evidence="2 3">CCMP1102</strain>
    </source>
</reference>
<dbReference type="InterPro" id="IPR004839">
    <property type="entry name" value="Aminotransferase_I/II_large"/>
</dbReference>
<dbReference type="PANTHER" id="PTHR42858">
    <property type="entry name" value="AMINOTRANSFERASE"/>
    <property type="match status" value="1"/>
</dbReference>
<dbReference type="SUPFAM" id="SSF53383">
    <property type="entry name" value="PLP-dependent transferases"/>
    <property type="match status" value="1"/>
</dbReference>
<dbReference type="KEGG" id="fcy:FRACYDRAFT_186048"/>
<dbReference type="Gene3D" id="3.90.1150.10">
    <property type="entry name" value="Aspartate Aminotransferase, domain 1"/>
    <property type="match status" value="1"/>
</dbReference>
<accession>A0A1E7FEP2</accession>
<proteinExistence type="predicted"/>
<sequence length="439" mass="49006">MIIYNFWRGHPNGDLLPVQEMQEILTMMCSPANQESLRDSLQYSSDRGEATLLKEISLFLRRHTLKDELPEVSMASKKILMNDSSPPPPELDMFLTHGVSHGLDLLCTATTKKDDVVLVERPTYFLAKDIFTSHNLRVQNLPMKKQPVTKTLMVDVEALGRGLKDGSIDVPRMIYIVPTHQNPTGNTMPLTDRLILVKLARQYGILVAADEVYHLLDWSSPSKRRPARFSVLDHLISKQSEPLTNVDISAKNNIGRMGCSVSVSSFTKIFAPGVRCGWIEGPASIIDSLVDVGYIQSQGGCVPFVGNILRTALAEGLQDSILDKLIISYKDRSKILCDILESESGIQIHHRPDGGYFLWVEFSNISSAEIFAVYCLDRGLKFMPGVRCDSVLEGFEQSGQPKELCQHSARLCFADMDIIDVSDGAKLLVKLYREYTGKL</sequence>